<dbReference type="PANTHER" id="PTHR43537">
    <property type="entry name" value="TRANSCRIPTIONAL REGULATOR, GNTR FAMILY"/>
    <property type="match status" value="1"/>
</dbReference>
<dbReference type="InterPro" id="IPR011711">
    <property type="entry name" value="GntR_C"/>
</dbReference>
<dbReference type="Gene3D" id="1.10.10.10">
    <property type="entry name" value="Winged helix-like DNA-binding domain superfamily/Winged helix DNA-binding domain"/>
    <property type="match status" value="1"/>
</dbReference>
<dbReference type="InterPro" id="IPR000524">
    <property type="entry name" value="Tscrpt_reg_HTH_GntR"/>
</dbReference>
<evidence type="ECO:0000313" key="5">
    <source>
        <dbReference type="EMBL" id="MCB5411260.1"/>
    </source>
</evidence>
<organism evidence="5 6">
    <name type="scientific">Pseudogemmobacter faecipullorum</name>
    <dbReference type="NCBI Taxonomy" id="2755041"/>
    <lineage>
        <taxon>Bacteria</taxon>
        <taxon>Pseudomonadati</taxon>
        <taxon>Pseudomonadota</taxon>
        <taxon>Alphaproteobacteria</taxon>
        <taxon>Rhodobacterales</taxon>
        <taxon>Paracoccaceae</taxon>
        <taxon>Pseudogemmobacter</taxon>
    </lineage>
</organism>
<feature type="domain" description="HTH gntR-type" evidence="4">
    <location>
        <begin position="15"/>
        <end position="82"/>
    </location>
</feature>
<dbReference type="CDD" id="cd07377">
    <property type="entry name" value="WHTH_GntR"/>
    <property type="match status" value="1"/>
</dbReference>
<dbReference type="PANTHER" id="PTHR43537:SF50">
    <property type="entry name" value="TRANSCRIPTIONAL REGULATORY PROTEIN"/>
    <property type="match status" value="1"/>
</dbReference>
<evidence type="ECO:0000256" key="1">
    <source>
        <dbReference type="ARBA" id="ARBA00023015"/>
    </source>
</evidence>
<dbReference type="PRINTS" id="PR00035">
    <property type="entry name" value="HTHGNTR"/>
</dbReference>
<keyword evidence="3" id="KW-0804">Transcription</keyword>
<sequence>MDSATPDTAQQPIGTTLHGEILSRLRDYVVEGNIAEGARVPEKLLCEMLGISRTPLREALKVLAAEGLIELLPNRGARVKALTTEEVGELFDLMGGLEALAGRLACERITAAELDEIEHLHREMYAFYLRGDRHGYFRFNQMIHDRILQAAGNQALTLSARSVQGRIRRVRYAANLDDQGARWSEAVREHELILEGLRRRAADDLASVLFNHLRNKKIAVLRHLAEGRGVENK</sequence>
<comment type="caution">
    <text evidence="5">The sequence shown here is derived from an EMBL/GenBank/DDBJ whole genome shotgun (WGS) entry which is preliminary data.</text>
</comment>
<dbReference type="Proteomes" id="UP001198571">
    <property type="component" value="Unassembled WGS sequence"/>
</dbReference>
<proteinExistence type="predicted"/>
<dbReference type="SUPFAM" id="SSF46785">
    <property type="entry name" value="Winged helix' DNA-binding domain"/>
    <property type="match status" value="1"/>
</dbReference>
<dbReference type="SUPFAM" id="SSF48008">
    <property type="entry name" value="GntR ligand-binding domain-like"/>
    <property type="match status" value="1"/>
</dbReference>
<dbReference type="Gene3D" id="1.20.120.530">
    <property type="entry name" value="GntR ligand-binding domain-like"/>
    <property type="match status" value="1"/>
</dbReference>
<dbReference type="PROSITE" id="PS50949">
    <property type="entry name" value="HTH_GNTR"/>
    <property type="match status" value="1"/>
</dbReference>
<evidence type="ECO:0000313" key="6">
    <source>
        <dbReference type="Proteomes" id="UP001198571"/>
    </source>
</evidence>
<dbReference type="InterPro" id="IPR008920">
    <property type="entry name" value="TF_FadR/GntR_C"/>
</dbReference>
<evidence type="ECO:0000256" key="2">
    <source>
        <dbReference type="ARBA" id="ARBA00023125"/>
    </source>
</evidence>
<evidence type="ECO:0000259" key="4">
    <source>
        <dbReference type="PROSITE" id="PS50949"/>
    </source>
</evidence>
<keyword evidence="2" id="KW-0238">DNA-binding</keyword>
<dbReference type="EMBL" id="JACDXX010000014">
    <property type="protein sequence ID" value="MCB5411260.1"/>
    <property type="molecule type" value="Genomic_DNA"/>
</dbReference>
<keyword evidence="6" id="KW-1185">Reference proteome</keyword>
<dbReference type="Pfam" id="PF00392">
    <property type="entry name" value="GntR"/>
    <property type="match status" value="1"/>
</dbReference>
<protein>
    <submittedName>
        <fullName evidence="5">GntR family transcriptional regulator</fullName>
    </submittedName>
</protein>
<reference evidence="5 6" key="1">
    <citation type="submission" date="2020-07" db="EMBL/GenBank/DDBJ databases">
        <title>Pseudogemmobacter sp. nov., isolated from poultry manure in Taiwan.</title>
        <authorList>
            <person name="Lin S.-Y."/>
            <person name="Tang Y.-S."/>
            <person name="Young C.-C."/>
        </authorList>
    </citation>
    <scope>NUCLEOTIDE SEQUENCE [LARGE SCALE GENOMIC DNA]</scope>
    <source>
        <strain evidence="5 6">CC-YST710</strain>
    </source>
</reference>
<dbReference type="InterPro" id="IPR036390">
    <property type="entry name" value="WH_DNA-bd_sf"/>
</dbReference>
<dbReference type="InterPro" id="IPR036388">
    <property type="entry name" value="WH-like_DNA-bd_sf"/>
</dbReference>
<accession>A0ABS8CR01</accession>
<name>A0ABS8CR01_9RHOB</name>
<gene>
    <name evidence="5" type="ORF">H0485_14805</name>
</gene>
<dbReference type="SMART" id="SM00895">
    <property type="entry name" value="FCD"/>
    <property type="match status" value="1"/>
</dbReference>
<dbReference type="SMART" id="SM00345">
    <property type="entry name" value="HTH_GNTR"/>
    <property type="match status" value="1"/>
</dbReference>
<dbReference type="Pfam" id="PF07729">
    <property type="entry name" value="FCD"/>
    <property type="match status" value="1"/>
</dbReference>
<evidence type="ECO:0000256" key="3">
    <source>
        <dbReference type="ARBA" id="ARBA00023163"/>
    </source>
</evidence>
<dbReference type="RefSeq" id="WP_226936731.1">
    <property type="nucleotide sequence ID" value="NZ_JACDXX010000014.1"/>
</dbReference>
<keyword evidence="1" id="KW-0805">Transcription regulation</keyword>